<evidence type="ECO:0000256" key="1">
    <source>
        <dbReference type="SAM" id="Phobius"/>
    </source>
</evidence>
<dbReference type="AlphaFoldDB" id="A0A0V1N8V4"/>
<proteinExistence type="predicted"/>
<gene>
    <name evidence="2" type="ORF">T10_2501</name>
</gene>
<reference evidence="2 3" key="1">
    <citation type="submission" date="2015-01" db="EMBL/GenBank/DDBJ databases">
        <title>Evolution of Trichinella species and genotypes.</title>
        <authorList>
            <person name="Korhonen P.K."/>
            <person name="Edoardo P."/>
            <person name="Giuseppe L.R."/>
            <person name="Gasser R.B."/>
        </authorList>
    </citation>
    <scope>NUCLEOTIDE SEQUENCE [LARGE SCALE GENOMIC DNA]</scope>
    <source>
        <strain evidence="2">ISS1980</strain>
    </source>
</reference>
<accession>A0A0V1N8V4</accession>
<evidence type="ECO:0000313" key="2">
    <source>
        <dbReference type="EMBL" id="KRZ80284.1"/>
    </source>
</evidence>
<keyword evidence="1" id="KW-1133">Transmembrane helix</keyword>
<organism evidence="2 3">
    <name type="scientific">Trichinella papuae</name>
    <dbReference type="NCBI Taxonomy" id="268474"/>
    <lineage>
        <taxon>Eukaryota</taxon>
        <taxon>Metazoa</taxon>
        <taxon>Ecdysozoa</taxon>
        <taxon>Nematoda</taxon>
        <taxon>Enoplea</taxon>
        <taxon>Dorylaimia</taxon>
        <taxon>Trichinellida</taxon>
        <taxon>Trichinellidae</taxon>
        <taxon>Trichinella</taxon>
    </lineage>
</organism>
<name>A0A0V1N8V4_9BILA</name>
<keyword evidence="3" id="KW-1185">Reference proteome</keyword>
<keyword evidence="1" id="KW-0812">Transmembrane</keyword>
<dbReference type="EMBL" id="JYDO01000003">
    <property type="protein sequence ID" value="KRZ80284.1"/>
    <property type="molecule type" value="Genomic_DNA"/>
</dbReference>
<sequence length="104" mass="11756">MNQWDTVTPQVPCEICVSASAAAAAAATVWVVLSSSYLLVFFIFVQFRVCCIHSRRIESFMITTARGRRVVGKLVQCLEVTVVNGRHRFARIENTIRTFHHDTI</sequence>
<evidence type="ECO:0000313" key="3">
    <source>
        <dbReference type="Proteomes" id="UP000054843"/>
    </source>
</evidence>
<feature type="transmembrane region" description="Helical" evidence="1">
    <location>
        <begin position="20"/>
        <end position="45"/>
    </location>
</feature>
<keyword evidence="1" id="KW-0472">Membrane</keyword>
<dbReference type="Proteomes" id="UP000054843">
    <property type="component" value="Unassembled WGS sequence"/>
</dbReference>
<comment type="caution">
    <text evidence="2">The sequence shown here is derived from an EMBL/GenBank/DDBJ whole genome shotgun (WGS) entry which is preliminary data.</text>
</comment>
<protein>
    <submittedName>
        <fullName evidence="2">Uncharacterized protein</fullName>
    </submittedName>
</protein>